<dbReference type="PROSITE" id="PS00764">
    <property type="entry name" value="ENDONUCLEASE_III_1"/>
    <property type="match status" value="1"/>
</dbReference>
<feature type="domain" description="Zn(2)-C6 fungal-type" evidence="6">
    <location>
        <begin position="67"/>
        <end position="97"/>
    </location>
</feature>
<dbReference type="InterPro" id="IPR004035">
    <property type="entry name" value="Endouclease-III_FeS-bd_BS"/>
</dbReference>
<keyword evidence="4" id="KW-0326">Glycosidase</keyword>
<protein>
    <recommendedName>
        <fullName evidence="6">Zn(2)-C6 fungal-type domain-containing protein</fullName>
    </recommendedName>
</protein>
<evidence type="ECO:0000256" key="2">
    <source>
        <dbReference type="ARBA" id="ARBA00022801"/>
    </source>
</evidence>
<feature type="compositionally biased region" description="Basic and acidic residues" evidence="5">
    <location>
        <begin position="464"/>
        <end position="487"/>
    </location>
</feature>
<evidence type="ECO:0000259" key="6">
    <source>
        <dbReference type="PROSITE" id="PS50048"/>
    </source>
</evidence>
<dbReference type="CDD" id="cd00067">
    <property type="entry name" value="GAL4"/>
    <property type="match status" value="1"/>
</dbReference>
<proteinExistence type="inferred from homology"/>
<comment type="similarity">
    <text evidence="1">Belongs to the Nth/MutY family.</text>
</comment>
<sequence length="487" mass="54946">STSIRHSASSSLQRTAEDIEAAYSLHVYISETTELGPRVKFHIMASTMTDAMVPRRHRKAHRKSRLGCKNCKLRSVKCDESKPACKRCQASGFCCDFSSQGPMLQLQHAGVYKFDLSLGSQGPSPRYTIPIVLPCSTAFGEYELRAEDFAALDRYRNRTLNHIGTKESRPLFSDENGGIGVSHPFLLHMFIALAFIHDSCSPSPFPSTEQALMSFHWYQASAIFRRMLSQGRFGVTVAEHDALWATSVLLGAASFAYLGTHDPKKTWPFRDPDPSDLSWIKMGDGKKAVGETIGPVQEGTAFQKYRTNILTDSLPRGDAPIPLDTFPQCFYTLFDQFSSTDSEVGVYYRPASILAQILPHPFIPGKLGRFISFTIGMEDSYKDLLTQKDPRALLLLVWYYAKLVECRIWWMRQRAIIEGMSICLYLESKHPHELILEALVWPRMVLSSAYKHSLDTNGGLNEKPQPDRQISEKDIQKENEKEARSEV</sequence>
<organism evidence="7">
    <name type="scientific">Bionectria ochroleuca</name>
    <name type="common">Gliocladium roseum</name>
    <dbReference type="NCBI Taxonomy" id="29856"/>
    <lineage>
        <taxon>Eukaryota</taxon>
        <taxon>Fungi</taxon>
        <taxon>Dikarya</taxon>
        <taxon>Ascomycota</taxon>
        <taxon>Pezizomycotina</taxon>
        <taxon>Sordariomycetes</taxon>
        <taxon>Hypocreomycetidae</taxon>
        <taxon>Hypocreales</taxon>
        <taxon>Bionectriaceae</taxon>
        <taxon>Clonostachys</taxon>
    </lineage>
</organism>
<dbReference type="GO" id="GO:0016798">
    <property type="term" value="F:hydrolase activity, acting on glycosyl bonds"/>
    <property type="evidence" value="ECO:0007669"/>
    <property type="project" value="UniProtKB-KW"/>
</dbReference>
<dbReference type="InterPro" id="IPR001138">
    <property type="entry name" value="Zn2Cys6_DnaBD"/>
</dbReference>
<evidence type="ECO:0000313" key="7">
    <source>
        <dbReference type="EMBL" id="CEO44897.1"/>
    </source>
</evidence>
<dbReference type="GO" id="GO:0001228">
    <property type="term" value="F:DNA-binding transcription activator activity, RNA polymerase II-specific"/>
    <property type="evidence" value="ECO:0007669"/>
    <property type="project" value="TreeGrafter"/>
</dbReference>
<name>A0A0B7JNN4_BIOOC</name>
<reference evidence="7" key="1">
    <citation type="submission" date="2015-01" db="EMBL/GenBank/DDBJ databases">
        <authorList>
            <person name="Durling Mikael"/>
        </authorList>
    </citation>
    <scope>NUCLEOTIDE SEQUENCE</scope>
</reference>
<dbReference type="InterPro" id="IPR053157">
    <property type="entry name" value="Sterol_Uptake_Regulator"/>
</dbReference>
<accession>A0A0B7JNN4</accession>
<gene>
    <name evidence="7" type="ORF">BN869_000000952_1</name>
</gene>
<evidence type="ECO:0000256" key="4">
    <source>
        <dbReference type="ARBA" id="ARBA00023295"/>
    </source>
</evidence>
<dbReference type="EMBL" id="CDPU01000001">
    <property type="protein sequence ID" value="CEO44897.1"/>
    <property type="molecule type" value="Genomic_DNA"/>
</dbReference>
<evidence type="ECO:0000256" key="5">
    <source>
        <dbReference type="SAM" id="MobiDB-lite"/>
    </source>
</evidence>
<dbReference type="Gene3D" id="4.10.240.10">
    <property type="entry name" value="Zn(2)-C6 fungal-type DNA-binding domain"/>
    <property type="match status" value="1"/>
</dbReference>
<dbReference type="Pfam" id="PF00172">
    <property type="entry name" value="Zn_clus"/>
    <property type="match status" value="1"/>
</dbReference>
<dbReference type="PROSITE" id="PS50048">
    <property type="entry name" value="ZN2_CY6_FUNGAL_2"/>
    <property type="match status" value="1"/>
</dbReference>
<dbReference type="SUPFAM" id="SSF57701">
    <property type="entry name" value="Zn2/Cys6 DNA-binding domain"/>
    <property type="match status" value="1"/>
</dbReference>
<dbReference type="PANTHER" id="PTHR47784:SF9">
    <property type="entry name" value="ZN(II)2CYS6 TRANSCRIPTION FACTOR (EUROFUNG)"/>
    <property type="match status" value="1"/>
</dbReference>
<dbReference type="SMART" id="SM00066">
    <property type="entry name" value="GAL4"/>
    <property type="match status" value="1"/>
</dbReference>
<dbReference type="AlphaFoldDB" id="A0A0B7JNN4"/>
<evidence type="ECO:0000256" key="1">
    <source>
        <dbReference type="ARBA" id="ARBA00008343"/>
    </source>
</evidence>
<feature type="non-terminal residue" evidence="7">
    <location>
        <position position="1"/>
    </location>
</feature>
<dbReference type="GO" id="GO:0008270">
    <property type="term" value="F:zinc ion binding"/>
    <property type="evidence" value="ECO:0007669"/>
    <property type="project" value="InterPro"/>
</dbReference>
<evidence type="ECO:0000256" key="3">
    <source>
        <dbReference type="ARBA" id="ARBA00023242"/>
    </source>
</evidence>
<dbReference type="InterPro" id="IPR036864">
    <property type="entry name" value="Zn2-C6_fun-type_DNA-bd_sf"/>
</dbReference>
<dbReference type="PANTHER" id="PTHR47784">
    <property type="entry name" value="STEROL UPTAKE CONTROL PROTEIN 2"/>
    <property type="match status" value="1"/>
</dbReference>
<keyword evidence="3" id="KW-0539">Nucleus</keyword>
<keyword evidence="2" id="KW-0378">Hydrolase</keyword>
<feature type="region of interest" description="Disordered" evidence="5">
    <location>
        <begin position="456"/>
        <end position="487"/>
    </location>
</feature>